<protein>
    <submittedName>
        <fullName evidence="3">DUF3298 and DUF4163 domain-containing protein</fullName>
    </submittedName>
</protein>
<dbReference type="Gene3D" id="3.30.565.40">
    <property type="entry name" value="Fervidobacterium nodosum Rt17-B1 like"/>
    <property type="match status" value="1"/>
</dbReference>
<dbReference type="InterPro" id="IPR037126">
    <property type="entry name" value="PdaC/RsiV-like_sf"/>
</dbReference>
<proteinExistence type="predicted"/>
<evidence type="ECO:0000313" key="4">
    <source>
        <dbReference type="Proteomes" id="UP001213979"/>
    </source>
</evidence>
<evidence type="ECO:0000259" key="1">
    <source>
        <dbReference type="Pfam" id="PF11738"/>
    </source>
</evidence>
<gene>
    <name evidence="3" type="ORF">PNH38_09575</name>
</gene>
<dbReference type="Pfam" id="PF11738">
    <property type="entry name" value="DUF3298"/>
    <property type="match status" value="1"/>
</dbReference>
<feature type="domain" description="Deacetylase PdaC" evidence="2">
    <location>
        <begin position="19"/>
        <end position="94"/>
    </location>
</feature>
<evidence type="ECO:0000313" key="3">
    <source>
        <dbReference type="EMBL" id="MDE8564137.1"/>
    </source>
</evidence>
<dbReference type="InterPro" id="IPR021729">
    <property type="entry name" value="DUF3298"/>
</dbReference>
<dbReference type="Pfam" id="PF13739">
    <property type="entry name" value="PdaC"/>
    <property type="match status" value="1"/>
</dbReference>
<keyword evidence="4" id="KW-1185">Reference proteome</keyword>
<dbReference type="Gene3D" id="3.90.640.20">
    <property type="entry name" value="Heat-shock cognate protein, ATPase"/>
    <property type="match status" value="1"/>
</dbReference>
<name>A0ABT5W496_9BACL</name>
<reference evidence="3 4" key="1">
    <citation type="submission" date="2023-01" db="EMBL/GenBank/DDBJ databases">
        <title>Genome-based reclassification of Anoxybacillus geothermalis as a later heterotypic synonym of Anoxybacillus rupiensis.</title>
        <authorList>
            <person name="Inan Bektas K."/>
            <person name="Canakci S."/>
            <person name="Belduz A.A."/>
            <person name="Guler H.H."/>
        </authorList>
    </citation>
    <scope>NUCLEOTIDE SEQUENCE [LARGE SCALE GENOMIC DNA]</scope>
    <source>
        <strain evidence="3 4">DSM 17127</strain>
    </source>
</reference>
<organism evidence="3 4">
    <name type="scientific">Anoxybacteroides rupiense</name>
    <dbReference type="NCBI Taxonomy" id="311460"/>
    <lineage>
        <taxon>Bacteria</taxon>
        <taxon>Bacillati</taxon>
        <taxon>Bacillota</taxon>
        <taxon>Bacilli</taxon>
        <taxon>Bacillales</taxon>
        <taxon>Anoxybacillaceae</taxon>
        <taxon>Anoxybacteroides</taxon>
    </lineage>
</organism>
<dbReference type="EMBL" id="JAQOTG010000007">
    <property type="protein sequence ID" value="MDE8564137.1"/>
    <property type="molecule type" value="Genomic_DNA"/>
</dbReference>
<comment type="caution">
    <text evidence="3">The sequence shown here is derived from an EMBL/GenBank/DDBJ whole genome shotgun (WGS) entry which is preliminary data.</text>
</comment>
<sequence length="201" mass="23058">MVVDIPVQIRTAHVKQKRMELYYPIVYGLPNKEAEHKINYEITSLMKKLMVQQGFYQNPLTEITGSYELKTNERGVLSLTMSNYAYSGGAHGMTVVKGLTFDTKTGKKYSLHELFLPQADYVKALSSIVAKQIKERDIFLLNPPFKEISSNQDFYISDKALVLFYQLYELTAYAYGIPYFPISVYEIQPLINEQSPLGKML</sequence>
<accession>A0ABT5W496</accession>
<feature type="domain" description="DUF3298" evidence="1">
    <location>
        <begin position="113"/>
        <end position="183"/>
    </location>
</feature>
<dbReference type="RefSeq" id="WP_044742126.1">
    <property type="nucleotide sequence ID" value="NZ_JAGUQN010000022.1"/>
</dbReference>
<evidence type="ECO:0000259" key="2">
    <source>
        <dbReference type="Pfam" id="PF13739"/>
    </source>
</evidence>
<dbReference type="InterPro" id="IPR025303">
    <property type="entry name" value="PdaC"/>
</dbReference>
<dbReference type="Proteomes" id="UP001213979">
    <property type="component" value="Unassembled WGS sequence"/>
</dbReference>